<evidence type="ECO:0000313" key="1">
    <source>
        <dbReference type="EMBL" id="KAG7666179.1"/>
    </source>
</evidence>
<gene>
    <name evidence="1" type="ORF">J8A68_000275</name>
</gene>
<accession>A0A8J5QIE0</accession>
<dbReference type="AlphaFoldDB" id="A0A8J5QIE0"/>
<dbReference type="GeneID" id="73467076"/>
<dbReference type="Proteomes" id="UP000694255">
    <property type="component" value="Unassembled WGS sequence"/>
</dbReference>
<name>A0A8J5QIE0_9ASCO</name>
<comment type="caution">
    <text evidence="1">The sequence shown here is derived from an EMBL/GenBank/DDBJ whole genome shotgun (WGS) entry which is preliminary data.</text>
</comment>
<keyword evidence="2" id="KW-1185">Reference proteome</keyword>
<feature type="non-terminal residue" evidence="1">
    <location>
        <position position="1"/>
    </location>
</feature>
<protein>
    <submittedName>
        <fullName evidence="1">Uncharacterized protein</fullName>
    </submittedName>
</protein>
<proteinExistence type="predicted"/>
<organism evidence="1 2">
    <name type="scientific">[Candida] subhashii</name>
    <dbReference type="NCBI Taxonomy" id="561895"/>
    <lineage>
        <taxon>Eukaryota</taxon>
        <taxon>Fungi</taxon>
        <taxon>Dikarya</taxon>
        <taxon>Ascomycota</taxon>
        <taxon>Saccharomycotina</taxon>
        <taxon>Pichiomycetes</taxon>
        <taxon>Debaryomycetaceae</taxon>
        <taxon>Spathaspora</taxon>
    </lineage>
</organism>
<reference evidence="1 2" key="1">
    <citation type="journal article" date="2021" name="DNA Res.">
        <title>Genome analysis of Candida subhashii reveals its hybrid nature and dual mitochondrial genome conformations.</title>
        <authorList>
            <person name="Mixao V."/>
            <person name="Hegedusova E."/>
            <person name="Saus E."/>
            <person name="Pryszcz L.P."/>
            <person name="Cillingova A."/>
            <person name="Nosek J."/>
            <person name="Gabaldon T."/>
        </authorList>
    </citation>
    <scope>NUCLEOTIDE SEQUENCE [LARGE SCALE GENOMIC DNA]</scope>
    <source>
        <strain evidence="1 2">CBS 10753</strain>
    </source>
</reference>
<sequence length="129" mass="14763">SGIFENIEVSKLESLSLEQMPNNWLAISTNLRRIKELEINGSISFIPSKKLTEIHYAGDVPVADWEFIVRHPVRTLGFNPADGGQHVPSEYMLWIGKMWNLRTLRIGRSTFTLENDEWVPQVSVNPTLE</sequence>
<evidence type="ECO:0000313" key="2">
    <source>
        <dbReference type="Proteomes" id="UP000694255"/>
    </source>
</evidence>
<dbReference type="RefSeq" id="XP_049266411.1">
    <property type="nucleotide sequence ID" value="XM_049406561.1"/>
</dbReference>
<dbReference type="EMBL" id="JAGSYN010000035">
    <property type="protein sequence ID" value="KAG7666179.1"/>
    <property type="molecule type" value="Genomic_DNA"/>
</dbReference>